<dbReference type="PANTHER" id="PTHR47592">
    <property type="entry name" value="PBF68 PROTEIN"/>
    <property type="match status" value="1"/>
</dbReference>
<gene>
    <name evidence="3" type="ORF">RND71_036532</name>
</gene>
<evidence type="ECO:0000256" key="1">
    <source>
        <dbReference type="SAM" id="MobiDB-lite"/>
    </source>
</evidence>
<keyword evidence="4" id="KW-1185">Reference proteome</keyword>
<protein>
    <recommendedName>
        <fullName evidence="2">Retrovirus-related Pol polyprotein from transposon TNT 1-94-like beta-barrel domain-containing protein</fullName>
    </recommendedName>
</protein>
<accession>A0AAE1R1M7</accession>
<sequence length="83" mass="9569">MKRDCQNKKDPGSSSSGQKNRKGADGNENFTTMISETNMVQDDNDWWVDLGATRHVCKDKSHFKTYEPVEDSTFLYMRKKISC</sequence>
<feature type="domain" description="Retrovirus-related Pol polyprotein from transposon TNT 1-94-like beta-barrel" evidence="2">
    <location>
        <begin position="46"/>
        <end position="74"/>
    </location>
</feature>
<reference evidence="3" key="1">
    <citation type="submission" date="2023-12" db="EMBL/GenBank/DDBJ databases">
        <title>Genome assembly of Anisodus tanguticus.</title>
        <authorList>
            <person name="Wang Y.-J."/>
        </authorList>
    </citation>
    <scope>NUCLEOTIDE SEQUENCE</scope>
    <source>
        <strain evidence="3">KB-2021</strain>
        <tissue evidence="3">Leaf</tissue>
    </source>
</reference>
<evidence type="ECO:0000259" key="2">
    <source>
        <dbReference type="Pfam" id="PF22936"/>
    </source>
</evidence>
<dbReference type="Pfam" id="PF22936">
    <property type="entry name" value="Pol_BBD"/>
    <property type="match status" value="1"/>
</dbReference>
<comment type="caution">
    <text evidence="3">The sequence shown here is derived from an EMBL/GenBank/DDBJ whole genome shotgun (WGS) entry which is preliminary data.</text>
</comment>
<name>A0AAE1R1M7_9SOLA</name>
<dbReference type="EMBL" id="JAVYJV010000020">
    <property type="protein sequence ID" value="KAK4343438.1"/>
    <property type="molecule type" value="Genomic_DNA"/>
</dbReference>
<dbReference type="AlphaFoldDB" id="A0AAE1R1M7"/>
<dbReference type="Proteomes" id="UP001291623">
    <property type="component" value="Unassembled WGS sequence"/>
</dbReference>
<evidence type="ECO:0000313" key="4">
    <source>
        <dbReference type="Proteomes" id="UP001291623"/>
    </source>
</evidence>
<evidence type="ECO:0000313" key="3">
    <source>
        <dbReference type="EMBL" id="KAK4343438.1"/>
    </source>
</evidence>
<organism evidence="3 4">
    <name type="scientific">Anisodus tanguticus</name>
    <dbReference type="NCBI Taxonomy" id="243964"/>
    <lineage>
        <taxon>Eukaryota</taxon>
        <taxon>Viridiplantae</taxon>
        <taxon>Streptophyta</taxon>
        <taxon>Embryophyta</taxon>
        <taxon>Tracheophyta</taxon>
        <taxon>Spermatophyta</taxon>
        <taxon>Magnoliopsida</taxon>
        <taxon>eudicotyledons</taxon>
        <taxon>Gunneridae</taxon>
        <taxon>Pentapetalae</taxon>
        <taxon>asterids</taxon>
        <taxon>lamiids</taxon>
        <taxon>Solanales</taxon>
        <taxon>Solanaceae</taxon>
        <taxon>Solanoideae</taxon>
        <taxon>Hyoscyameae</taxon>
        <taxon>Anisodus</taxon>
    </lineage>
</organism>
<feature type="compositionally biased region" description="Basic and acidic residues" evidence="1">
    <location>
        <begin position="1"/>
        <end position="11"/>
    </location>
</feature>
<dbReference type="InterPro" id="IPR054722">
    <property type="entry name" value="PolX-like_BBD"/>
</dbReference>
<feature type="region of interest" description="Disordered" evidence="1">
    <location>
        <begin position="1"/>
        <end position="35"/>
    </location>
</feature>
<proteinExistence type="predicted"/>